<feature type="disulfide bond" evidence="9">
    <location>
        <begin position="95"/>
        <end position="108"/>
    </location>
</feature>
<dbReference type="Gene3D" id="1.10.533.10">
    <property type="entry name" value="Death Domain, Fas"/>
    <property type="match status" value="1"/>
</dbReference>
<dbReference type="Ensembl" id="ENSPNAT00000009391.2">
    <property type="protein sequence ID" value="ENSPNAP00000003043.2"/>
    <property type="gene ID" value="ENSPNAG00000009412.2"/>
</dbReference>
<feature type="disulfide bond" evidence="9">
    <location>
        <begin position="136"/>
        <end position="149"/>
    </location>
</feature>
<keyword evidence="14" id="KW-1185">Reference proteome</keyword>
<dbReference type="InterPro" id="IPR000488">
    <property type="entry name" value="Death_dom"/>
</dbReference>
<evidence type="ECO:0000256" key="3">
    <source>
        <dbReference type="ARBA" id="ARBA00022729"/>
    </source>
</evidence>
<evidence type="ECO:0008006" key="15">
    <source>
        <dbReference type="Google" id="ProtNLM"/>
    </source>
</evidence>
<evidence type="ECO:0000256" key="7">
    <source>
        <dbReference type="ARBA" id="ARBA00023170"/>
    </source>
</evidence>
<comment type="subcellular location">
    <subcellularLocation>
        <location evidence="1">Membrane</location>
    </subcellularLocation>
</comment>
<evidence type="ECO:0000259" key="11">
    <source>
        <dbReference type="PROSITE" id="PS50017"/>
    </source>
</evidence>
<dbReference type="SUPFAM" id="SSF47986">
    <property type="entry name" value="DEATH domain"/>
    <property type="match status" value="1"/>
</dbReference>
<dbReference type="AlphaFoldDB" id="A0A3B4BTT6"/>
<evidence type="ECO:0000313" key="14">
    <source>
        <dbReference type="Proteomes" id="UP001501920"/>
    </source>
</evidence>
<evidence type="ECO:0000256" key="4">
    <source>
        <dbReference type="ARBA" id="ARBA00022737"/>
    </source>
</evidence>
<evidence type="ECO:0000256" key="10">
    <source>
        <dbReference type="SAM" id="Phobius"/>
    </source>
</evidence>
<dbReference type="Gene3D" id="2.10.50.10">
    <property type="entry name" value="Tumor Necrosis Factor Receptor, subunit A, domain 2"/>
    <property type="match status" value="3"/>
</dbReference>
<dbReference type="STRING" id="42514.ENSPNAP00000003043"/>
<keyword evidence="5 10" id="KW-0472">Membrane</keyword>
<dbReference type="RefSeq" id="XP_017564761.2">
    <property type="nucleotide sequence ID" value="XM_017709272.2"/>
</dbReference>
<reference evidence="13" key="2">
    <citation type="submission" date="2025-08" db="UniProtKB">
        <authorList>
            <consortium name="Ensembl"/>
        </authorList>
    </citation>
    <scope>IDENTIFICATION</scope>
</reference>
<feature type="repeat" description="TNFR-Cys" evidence="9">
    <location>
        <begin position="76"/>
        <end position="116"/>
    </location>
</feature>
<dbReference type="PANTHER" id="PTHR46330:SF6">
    <property type="entry name" value="HEMATOPOIETIC DEATH RECEPTOR-RELATED"/>
    <property type="match status" value="1"/>
</dbReference>
<dbReference type="InterPro" id="IPR052491">
    <property type="entry name" value="TNFRSF10"/>
</dbReference>
<feature type="disulfide bond" evidence="9">
    <location>
        <begin position="98"/>
        <end position="116"/>
    </location>
</feature>
<keyword evidence="10" id="KW-0812">Transmembrane</keyword>
<evidence type="ECO:0000313" key="13">
    <source>
        <dbReference type="Ensembl" id="ENSPNAP00000003043.2"/>
    </source>
</evidence>
<protein>
    <recommendedName>
        <fullName evidence="15">Tumor necrosis factor receptor superfamily member 10B-like</fullName>
    </recommendedName>
</protein>
<dbReference type="PANTHER" id="PTHR46330">
    <property type="entry name" value="TUMOR NECROSIS FACTOR RECEPTOR SUPERFAMILY MEMBER 10B"/>
    <property type="match status" value="1"/>
</dbReference>
<feature type="domain" description="Death" evidence="11">
    <location>
        <begin position="339"/>
        <end position="403"/>
    </location>
</feature>
<evidence type="ECO:0000256" key="8">
    <source>
        <dbReference type="ARBA" id="ARBA00023180"/>
    </source>
</evidence>
<evidence type="ECO:0000256" key="5">
    <source>
        <dbReference type="ARBA" id="ARBA00023136"/>
    </source>
</evidence>
<dbReference type="SMART" id="SM00208">
    <property type="entry name" value="TNFR"/>
    <property type="match status" value="3"/>
</dbReference>
<dbReference type="GeneTree" id="ENSGT00940000165531"/>
<feature type="disulfide bond" evidence="9">
    <location>
        <begin position="118"/>
        <end position="133"/>
    </location>
</feature>
<dbReference type="Proteomes" id="UP001501920">
    <property type="component" value="Chromosome 20"/>
</dbReference>
<dbReference type="Pfam" id="PF00020">
    <property type="entry name" value="TNFR_c6"/>
    <property type="match status" value="2"/>
</dbReference>
<dbReference type="PROSITE" id="PS50050">
    <property type="entry name" value="TNFR_NGFR_2"/>
    <property type="match status" value="2"/>
</dbReference>
<reference evidence="13" key="3">
    <citation type="submission" date="2025-09" db="UniProtKB">
        <authorList>
            <consortium name="Ensembl"/>
        </authorList>
    </citation>
    <scope>IDENTIFICATION</scope>
</reference>
<accession>A0A3B4BTT6</accession>
<feature type="disulfide bond" evidence="9">
    <location>
        <begin position="139"/>
        <end position="157"/>
    </location>
</feature>
<organism evidence="13 14">
    <name type="scientific">Pygocentrus nattereri</name>
    <name type="common">Red-bellied piranha</name>
    <dbReference type="NCBI Taxonomy" id="42514"/>
    <lineage>
        <taxon>Eukaryota</taxon>
        <taxon>Metazoa</taxon>
        <taxon>Chordata</taxon>
        <taxon>Craniata</taxon>
        <taxon>Vertebrata</taxon>
        <taxon>Euteleostomi</taxon>
        <taxon>Actinopterygii</taxon>
        <taxon>Neopterygii</taxon>
        <taxon>Teleostei</taxon>
        <taxon>Ostariophysi</taxon>
        <taxon>Characiformes</taxon>
        <taxon>Characoidei</taxon>
        <taxon>Pygocentrus</taxon>
    </lineage>
</organism>
<dbReference type="OMA" id="TKCRSDQ"/>
<feature type="transmembrane region" description="Helical" evidence="10">
    <location>
        <begin position="168"/>
        <end position="190"/>
    </location>
</feature>
<proteinExistence type="predicted"/>
<keyword evidence="7" id="KW-0675">Receptor</keyword>
<dbReference type="InterPro" id="IPR034029">
    <property type="entry name" value="TNFRSF10A/B_death"/>
</dbReference>
<dbReference type="InterPro" id="IPR011029">
    <property type="entry name" value="DEATH-like_dom_sf"/>
</dbReference>
<keyword evidence="3" id="KW-0732">Signal</keyword>
<dbReference type="GO" id="GO:0036462">
    <property type="term" value="P:TRAIL-activated apoptotic signaling pathway"/>
    <property type="evidence" value="ECO:0007669"/>
    <property type="project" value="TreeGrafter"/>
</dbReference>
<dbReference type="GeneID" id="108434268"/>
<keyword evidence="10" id="KW-1133">Transmembrane helix</keyword>
<evidence type="ECO:0000259" key="12">
    <source>
        <dbReference type="PROSITE" id="PS50050"/>
    </source>
</evidence>
<feature type="domain" description="TNFR-Cys" evidence="12">
    <location>
        <begin position="76"/>
        <end position="116"/>
    </location>
</feature>
<dbReference type="InterPro" id="IPR001368">
    <property type="entry name" value="TNFR/NGFR_Cys_rich_reg"/>
</dbReference>
<dbReference type="Pfam" id="PF00531">
    <property type="entry name" value="Death"/>
    <property type="match status" value="1"/>
</dbReference>
<dbReference type="OrthoDB" id="8848202at2759"/>
<reference evidence="13 14" key="1">
    <citation type="submission" date="2020-10" db="EMBL/GenBank/DDBJ databases">
        <title>Pygocentrus nattereri (red-bellied piranha) genome, fPygNat1, primary haplotype.</title>
        <authorList>
            <person name="Myers G."/>
            <person name="Meyer A."/>
            <person name="Karagic N."/>
            <person name="Pippel M."/>
            <person name="Winkler S."/>
            <person name="Tracey A."/>
            <person name="Wood J."/>
            <person name="Formenti G."/>
            <person name="Howe K."/>
            <person name="Fedrigo O."/>
            <person name="Jarvis E.D."/>
        </authorList>
    </citation>
    <scope>NUCLEOTIDE SEQUENCE [LARGE SCALE GENOMIC DNA]</scope>
</reference>
<dbReference type="GO" id="GO:0043065">
    <property type="term" value="P:positive regulation of apoptotic process"/>
    <property type="evidence" value="ECO:0007669"/>
    <property type="project" value="Ensembl"/>
</dbReference>
<evidence type="ECO:0000256" key="6">
    <source>
        <dbReference type="ARBA" id="ARBA00023157"/>
    </source>
</evidence>
<dbReference type="GO" id="GO:0009986">
    <property type="term" value="C:cell surface"/>
    <property type="evidence" value="ECO:0007669"/>
    <property type="project" value="TreeGrafter"/>
</dbReference>
<keyword evidence="6 9" id="KW-1015">Disulfide bond</keyword>
<name>A0A3B4BTT6_PYGNA</name>
<dbReference type="CTD" id="373093"/>
<feature type="disulfide bond" evidence="9">
    <location>
        <begin position="77"/>
        <end position="92"/>
    </location>
</feature>
<dbReference type="CDD" id="cd08315">
    <property type="entry name" value="Death_TRAILR_DR4_DR5"/>
    <property type="match status" value="1"/>
</dbReference>
<dbReference type="SUPFAM" id="SSF57586">
    <property type="entry name" value="TNF receptor-like"/>
    <property type="match status" value="2"/>
</dbReference>
<evidence type="ECO:0000256" key="9">
    <source>
        <dbReference type="PROSITE-ProRule" id="PRU00206"/>
    </source>
</evidence>
<sequence>MKLTSSLVPLLIWILQCVAAGLAWPSGASRNRTGREVTCREGLEYPHAGICCLNCPAGTYVKHSCSRASERGICETCDFGSYTEHENGLHKCLPCSSCRSDQDLVGQCTSTQNTQCQCMKGLFCLPEQACEVCKTCSKCAEDEEVEKSCTASSNTVCRKKKGSARSSIAGPITAVVLSLMILLLMVILYWKAPTWSKRAVDSCCPGGILMKKSGSDSVETRQNGLNSALEDSVPLQPFIVPSSSQSVGAWTPVCVDLVEEEDRGLGDSLPTTTTSSQNSLCVCVQPSEPCPARYSPALPCPPPALENEKLRRLIPLNGEESLKKSFDLFEEIDVHYHNRFFRLLGLSDNAITSAESLSVEERVYQLLRVWMEKEGMKADFNTLVEVLLRLNQRLSAENIITRAISNAYYAYEDE</sequence>
<dbReference type="GO" id="GO:0005886">
    <property type="term" value="C:plasma membrane"/>
    <property type="evidence" value="ECO:0007669"/>
    <property type="project" value="Ensembl"/>
</dbReference>
<evidence type="ECO:0000256" key="2">
    <source>
        <dbReference type="ARBA" id="ARBA00022703"/>
    </source>
</evidence>
<feature type="repeat" description="TNFR-Cys" evidence="9">
    <location>
        <begin position="117"/>
        <end position="157"/>
    </location>
</feature>
<evidence type="ECO:0000256" key="1">
    <source>
        <dbReference type="ARBA" id="ARBA00004370"/>
    </source>
</evidence>
<keyword evidence="2" id="KW-0053">Apoptosis</keyword>
<dbReference type="PROSITE" id="PS50017">
    <property type="entry name" value="DEATH_DOMAIN"/>
    <property type="match status" value="1"/>
</dbReference>
<keyword evidence="8" id="KW-0325">Glycoprotein</keyword>
<keyword evidence="4" id="KW-0677">Repeat</keyword>
<feature type="domain" description="TNFR-Cys" evidence="12">
    <location>
        <begin position="117"/>
        <end position="157"/>
    </location>
</feature>